<feature type="DNA-binding region" description="H-T-H motif" evidence="12">
    <location>
        <begin position="26"/>
        <end position="46"/>
    </location>
</feature>
<sequence length="240" mass="26292">MLTRKQIQLLEFIQKRVARDGVPPSFDEMKIALDLRSKSGIHRLVTALEERGFIRRLPHRARALEIIRLPEALSRGDDGTGEGTGGFQPRVISNDRPAPPPRPRGAMPIVDSPAVELPVMGRIAAGVPIEAISEISHHIAVPGSMLSGRDHHYALEVRGDSMIEAGINDGDVVVIREQDTADNGDIVVALIEGAEATLKRYRRRGGMIALEAANPAYETKVLPEDKIRIQGRLVGLIRSY</sequence>
<feature type="domain" description="Peptidase S24/S26A/S26B/S26C" evidence="15">
    <location>
        <begin position="118"/>
        <end position="234"/>
    </location>
</feature>
<evidence type="ECO:0000256" key="9">
    <source>
        <dbReference type="ARBA" id="ARBA00023163"/>
    </source>
</evidence>
<dbReference type="EC" id="3.4.21.88" evidence="12"/>
<dbReference type="InterPro" id="IPR036286">
    <property type="entry name" value="LexA/Signal_pep-like_sf"/>
</dbReference>
<evidence type="ECO:0000256" key="14">
    <source>
        <dbReference type="SAM" id="MobiDB-lite"/>
    </source>
</evidence>
<keyword evidence="11 12" id="KW-0742">SOS response</keyword>
<dbReference type="NCBIfam" id="TIGR00498">
    <property type="entry name" value="lexA"/>
    <property type="match status" value="1"/>
</dbReference>
<evidence type="ECO:0000256" key="1">
    <source>
        <dbReference type="ARBA" id="ARBA00007484"/>
    </source>
</evidence>
<evidence type="ECO:0000256" key="8">
    <source>
        <dbReference type="ARBA" id="ARBA00023125"/>
    </source>
</evidence>
<dbReference type="GO" id="GO:0045892">
    <property type="term" value="P:negative regulation of DNA-templated transcription"/>
    <property type="evidence" value="ECO:0007669"/>
    <property type="project" value="UniProtKB-UniRule"/>
</dbReference>
<dbReference type="InterPro" id="IPR036388">
    <property type="entry name" value="WH-like_DNA-bd_sf"/>
</dbReference>
<evidence type="ECO:0000259" key="15">
    <source>
        <dbReference type="Pfam" id="PF00717"/>
    </source>
</evidence>
<dbReference type="GO" id="GO:0006260">
    <property type="term" value="P:DNA replication"/>
    <property type="evidence" value="ECO:0007669"/>
    <property type="project" value="UniProtKB-UniRule"/>
</dbReference>
<dbReference type="Gene3D" id="2.10.109.10">
    <property type="entry name" value="Umud Fragment, subunit A"/>
    <property type="match status" value="1"/>
</dbReference>
<dbReference type="InterPro" id="IPR036390">
    <property type="entry name" value="WH_DNA-bd_sf"/>
</dbReference>
<evidence type="ECO:0000256" key="2">
    <source>
        <dbReference type="ARBA" id="ARBA00022491"/>
    </source>
</evidence>
<dbReference type="HAMAP" id="MF_00015">
    <property type="entry name" value="LexA"/>
    <property type="match status" value="1"/>
</dbReference>
<dbReference type="Proteomes" id="UP000580830">
    <property type="component" value="Unassembled WGS sequence"/>
</dbReference>
<keyword evidence="4 12" id="KW-0227">DNA damage</keyword>
<reference evidence="17 18" key="1">
    <citation type="journal article" date="2020" name="Biotechnol. Biofuels">
        <title>New insights from the biogas microbiome by comprehensive genome-resolved metagenomics of nearly 1600 species originating from multiple anaerobic digesters.</title>
        <authorList>
            <person name="Campanaro S."/>
            <person name="Treu L."/>
            <person name="Rodriguez-R L.M."/>
            <person name="Kovalovszki A."/>
            <person name="Ziels R.M."/>
            <person name="Maus I."/>
            <person name="Zhu X."/>
            <person name="Kougias P.G."/>
            <person name="Basile A."/>
            <person name="Luo G."/>
            <person name="Schluter A."/>
            <person name="Konstantinidis K.T."/>
            <person name="Angelidaki I."/>
        </authorList>
    </citation>
    <scope>NUCLEOTIDE SEQUENCE [LARGE SCALE GENOMIC DNA]</scope>
    <source>
        <strain evidence="17">AS04akNAM_125</strain>
    </source>
</reference>
<feature type="active site" description="For autocatalytic cleavage activity" evidence="12">
    <location>
        <position position="199"/>
    </location>
</feature>
<dbReference type="PANTHER" id="PTHR33516">
    <property type="entry name" value="LEXA REPRESSOR"/>
    <property type="match status" value="1"/>
</dbReference>
<keyword evidence="7 12" id="KW-0805">Transcription regulation</keyword>
<evidence type="ECO:0000313" key="18">
    <source>
        <dbReference type="Proteomes" id="UP000580830"/>
    </source>
</evidence>
<dbReference type="InterPro" id="IPR050077">
    <property type="entry name" value="LexA_repressor"/>
</dbReference>
<dbReference type="Gene3D" id="1.10.10.10">
    <property type="entry name" value="Winged helix-like DNA-binding domain superfamily/Winged helix DNA-binding domain"/>
    <property type="match status" value="1"/>
</dbReference>
<dbReference type="InterPro" id="IPR015927">
    <property type="entry name" value="Peptidase_S24_S26A/B/C"/>
</dbReference>
<evidence type="ECO:0000256" key="7">
    <source>
        <dbReference type="ARBA" id="ARBA00023015"/>
    </source>
</evidence>
<keyword evidence="9 12" id="KW-0804">Transcription</keyword>
<evidence type="ECO:0000256" key="5">
    <source>
        <dbReference type="ARBA" id="ARBA00022801"/>
    </source>
</evidence>
<evidence type="ECO:0000256" key="12">
    <source>
        <dbReference type="HAMAP-Rule" id="MF_00015"/>
    </source>
</evidence>
<feature type="site" description="Cleavage; by autolysis" evidence="12">
    <location>
        <begin position="125"/>
        <end position="126"/>
    </location>
</feature>
<evidence type="ECO:0000313" key="17">
    <source>
        <dbReference type="EMBL" id="HHW34196.1"/>
    </source>
</evidence>
<proteinExistence type="inferred from homology"/>
<name>A0A832PNS9_9RHOB</name>
<keyword evidence="5 12" id="KW-0378">Hydrolase</keyword>
<comment type="similarity">
    <text evidence="1 12 13">Belongs to the peptidase S24 family.</text>
</comment>
<dbReference type="SUPFAM" id="SSF46785">
    <property type="entry name" value="Winged helix' DNA-binding domain"/>
    <property type="match status" value="1"/>
</dbReference>
<keyword evidence="6 12" id="KW-0068">Autocatalytic cleavage</keyword>
<keyword evidence="10 12" id="KW-0234">DNA repair</keyword>
<dbReference type="Pfam" id="PF01726">
    <property type="entry name" value="LexA_DNA_bind"/>
    <property type="match status" value="1"/>
</dbReference>
<dbReference type="GO" id="GO:0006508">
    <property type="term" value="P:proteolysis"/>
    <property type="evidence" value="ECO:0007669"/>
    <property type="project" value="InterPro"/>
</dbReference>
<comment type="caution">
    <text evidence="17">The sequence shown here is derived from an EMBL/GenBank/DDBJ whole genome shotgun (WGS) entry which is preliminary data.</text>
</comment>
<evidence type="ECO:0000256" key="10">
    <source>
        <dbReference type="ARBA" id="ARBA00023204"/>
    </source>
</evidence>
<comment type="subunit">
    <text evidence="12">Homodimer.</text>
</comment>
<feature type="active site" description="For autocatalytic cleavage activity" evidence="12">
    <location>
        <position position="161"/>
    </location>
</feature>
<dbReference type="InterPro" id="IPR006197">
    <property type="entry name" value="Peptidase_S24_LexA"/>
</dbReference>
<keyword evidence="3 12" id="KW-0235">DNA replication</keyword>
<feature type="region of interest" description="Disordered" evidence="14">
    <location>
        <begin position="74"/>
        <end position="103"/>
    </location>
</feature>
<dbReference type="RefSeq" id="WP_303730247.1">
    <property type="nucleotide sequence ID" value="NZ_DULP01000126.1"/>
</dbReference>
<comment type="catalytic activity">
    <reaction evidence="12">
        <text>Hydrolysis of Ala-|-Gly bond in repressor LexA.</text>
        <dbReference type="EC" id="3.4.21.88"/>
    </reaction>
</comment>
<dbReference type="Pfam" id="PF00717">
    <property type="entry name" value="Peptidase_S24"/>
    <property type="match status" value="1"/>
</dbReference>
<dbReference type="GO" id="GO:0003677">
    <property type="term" value="F:DNA binding"/>
    <property type="evidence" value="ECO:0007669"/>
    <property type="project" value="UniProtKB-UniRule"/>
</dbReference>
<evidence type="ECO:0000259" key="16">
    <source>
        <dbReference type="Pfam" id="PF01726"/>
    </source>
</evidence>
<dbReference type="PANTHER" id="PTHR33516:SF2">
    <property type="entry name" value="LEXA REPRESSOR-RELATED"/>
    <property type="match status" value="1"/>
</dbReference>
<dbReference type="CDD" id="cd06529">
    <property type="entry name" value="S24_LexA-like"/>
    <property type="match status" value="1"/>
</dbReference>
<dbReference type="PRINTS" id="PR00726">
    <property type="entry name" value="LEXASERPTASE"/>
</dbReference>
<dbReference type="SUPFAM" id="SSF51306">
    <property type="entry name" value="LexA/Signal peptidase"/>
    <property type="match status" value="1"/>
</dbReference>
<accession>A0A832PNS9</accession>
<evidence type="ECO:0000256" key="13">
    <source>
        <dbReference type="RuleBase" id="RU003991"/>
    </source>
</evidence>
<dbReference type="InterPro" id="IPR039418">
    <property type="entry name" value="LexA-like"/>
</dbReference>
<dbReference type="GO" id="GO:0006281">
    <property type="term" value="P:DNA repair"/>
    <property type="evidence" value="ECO:0007669"/>
    <property type="project" value="UniProtKB-UniRule"/>
</dbReference>
<dbReference type="GO" id="GO:0004252">
    <property type="term" value="F:serine-type endopeptidase activity"/>
    <property type="evidence" value="ECO:0007669"/>
    <property type="project" value="UniProtKB-UniRule"/>
</dbReference>
<dbReference type="AlphaFoldDB" id="A0A832PNS9"/>
<evidence type="ECO:0000256" key="4">
    <source>
        <dbReference type="ARBA" id="ARBA00022763"/>
    </source>
</evidence>
<dbReference type="InterPro" id="IPR006200">
    <property type="entry name" value="LexA"/>
</dbReference>
<keyword evidence="8 12" id="KW-0238">DNA-binding</keyword>
<evidence type="ECO:0000256" key="11">
    <source>
        <dbReference type="ARBA" id="ARBA00023236"/>
    </source>
</evidence>
<gene>
    <name evidence="12 17" type="primary">lexA</name>
    <name evidence="17" type="ORF">GXX24_08670</name>
</gene>
<feature type="domain" description="LexA repressor DNA-binding" evidence="16">
    <location>
        <begin position="2"/>
        <end position="63"/>
    </location>
</feature>
<protein>
    <recommendedName>
        <fullName evidence="12">LexA repressor</fullName>
        <ecNumber evidence="12">3.4.21.88</ecNumber>
    </recommendedName>
</protein>
<organism evidence="17 18">
    <name type="scientific">Paracoccus solventivorans</name>
    <dbReference type="NCBI Taxonomy" id="53463"/>
    <lineage>
        <taxon>Bacteria</taxon>
        <taxon>Pseudomonadati</taxon>
        <taxon>Pseudomonadota</taxon>
        <taxon>Alphaproteobacteria</taxon>
        <taxon>Rhodobacterales</taxon>
        <taxon>Paracoccaceae</taxon>
        <taxon>Paracoccus</taxon>
    </lineage>
</organism>
<dbReference type="FunFam" id="2.10.109.10:FF:000001">
    <property type="entry name" value="LexA repressor"/>
    <property type="match status" value="1"/>
</dbReference>
<dbReference type="GO" id="GO:0009432">
    <property type="term" value="P:SOS response"/>
    <property type="evidence" value="ECO:0007669"/>
    <property type="project" value="UniProtKB-UniRule"/>
</dbReference>
<comment type="function">
    <text evidence="12">Represses a number of genes involved in the response to DNA damage (SOS response), including recA and lexA. In the presence of single-stranded DNA, RecA interacts with LexA causing an autocatalytic cleavage which disrupts the DNA-binding part of LexA, leading to derepression of the SOS regulon and eventually DNA repair.</text>
</comment>
<keyword evidence="2 12" id="KW-0678">Repressor</keyword>
<dbReference type="InterPro" id="IPR006199">
    <property type="entry name" value="LexA_DNA-bd_dom"/>
</dbReference>
<evidence type="ECO:0000256" key="6">
    <source>
        <dbReference type="ARBA" id="ARBA00022813"/>
    </source>
</evidence>
<dbReference type="EMBL" id="DULP01000126">
    <property type="protein sequence ID" value="HHW34196.1"/>
    <property type="molecule type" value="Genomic_DNA"/>
</dbReference>
<evidence type="ECO:0000256" key="3">
    <source>
        <dbReference type="ARBA" id="ARBA00022705"/>
    </source>
</evidence>